<evidence type="ECO:0000313" key="1">
    <source>
        <dbReference type="EMBL" id="GGB59598.1"/>
    </source>
</evidence>
<dbReference type="GO" id="GO:0030077">
    <property type="term" value="C:plasma membrane light-harvesting complex"/>
    <property type="evidence" value="ECO:0007669"/>
    <property type="project" value="InterPro"/>
</dbReference>
<dbReference type="InterPro" id="IPR014747">
    <property type="entry name" value="Bac_photo_RC_H_C"/>
</dbReference>
<evidence type="ECO:0008006" key="3">
    <source>
        <dbReference type="Google" id="ProtNLM"/>
    </source>
</evidence>
<organism evidence="1 2">
    <name type="scientific">Lentibacillus populi</name>
    <dbReference type="NCBI Taxonomy" id="1827502"/>
    <lineage>
        <taxon>Bacteria</taxon>
        <taxon>Bacillati</taxon>
        <taxon>Bacillota</taxon>
        <taxon>Bacilli</taxon>
        <taxon>Bacillales</taxon>
        <taxon>Bacillaceae</taxon>
        <taxon>Lentibacillus</taxon>
    </lineage>
</organism>
<dbReference type="Gene3D" id="3.90.50.10">
    <property type="entry name" value="Photosynthetic Reaction Center, subunit H, domain 2"/>
    <property type="match status" value="2"/>
</dbReference>
<protein>
    <recommendedName>
        <fullName evidence="3">PRC-barrel domain-containing protein</fullName>
    </recommendedName>
</protein>
<name>A0A9W5U1S4_9BACI</name>
<reference evidence="1" key="2">
    <citation type="submission" date="2020-09" db="EMBL/GenBank/DDBJ databases">
        <authorList>
            <person name="Sun Q."/>
            <person name="Zhou Y."/>
        </authorList>
    </citation>
    <scope>NUCLEOTIDE SEQUENCE</scope>
    <source>
        <strain evidence="1">CGMCC 1.15454</strain>
    </source>
</reference>
<evidence type="ECO:0000313" key="2">
    <source>
        <dbReference type="Proteomes" id="UP000621492"/>
    </source>
</evidence>
<dbReference type="RefSeq" id="WP_188725813.1">
    <property type="nucleotide sequence ID" value="NZ_BMJD01000055.1"/>
</dbReference>
<dbReference type="Proteomes" id="UP000621492">
    <property type="component" value="Unassembled WGS sequence"/>
</dbReference>
<dbReference type="InterPro" id="IPR011033">
    <property type="entry name" value="PRC_barrel-like_sf"/>
</dbReference>
<proteinExistence type="predicted"/>
<dbReference type="AlphaFoldDB" id="A0A9W5U1S4"/>
<sequence>MLYFSSELKNYRIDATDGEMGKMQDLYFDDRKWAIRYCIVDTRKWLPGRKVLLSPASFEHVNELDGLVEVNLDKETIRNSPSIHEGEPITRDTEFTLAGYYGWSRYWLGNMLWGGQDQPFTPLPDMKAERTVYQDPLHENNDYELRSEAESIGIRAHANDGRLGTVVDFIFDDEYWKIRCLIIEGIDVPATKLYLIKMEMIQSVDWLEEDLYVDCTTDMFSQEIGYESRKEIMKNL</sequence>
<dbReference type="GO" id="GO:0019684">
    <property type="term" value="P:photosynthesis, light reaction"/>
    <property type="evidence" value="ECO:0007669"/>
    <property type="project" value="InterPro"/>
</dbReference>
<accession>A0A9W5U1S4</accession>
<dbReference type="EMBL" id="BMJD01000055">
    <property type="protein sequence ID" value="GGB59598.1"/>
    <property type="molecule type" value="Genomic_DNA"/>
</dbReference>
<comment type="caution">
    <text evidence="1">The sequence shown here is derived from an EMBL/GenBank/DDBJ whole genome shotgun (WGS) entry which is preliminary data.</text>
</comment>
<dbReference type="SUPFAM" id="SSF50346">
    <property type="entry name" value="PRC-barrel domain"/>
    <property type="match status" value="2"/>
</dbReference>
<keyword evidence="2" id="KW-1185">Reference proteome</keyword>
<reference evidence="1" key="1">
    <citation type="journal article" date="2014" name="Int. J. Syst. Evol. Microbiol.">
        <title>Complete genome sequence of Corynebacterium casei LMG S-19264T (=DSM 44701T), isolated from a smear-ripened cheese.</title>
        <authorList>
            <consortium name="US DOE Joint Genome Institute (JGI-PGF)"/>
            <person name="Walter F."/>
            <person name="Albersmeier A."/>
            <person name="Kalinowski J."/>
            <person name="Ruckert C."/>
        </authorList>
    </citation>
    <scope>NUCLEOTIDE SEQUENCE</scope>
    <source>
        <strain evidence="1">CGMCC 1.15454</strain>
    </source>
</reference>
<gene>
    <name evidence="1" type="ORF">GCM10011409_41280</name>
</gene>